<dbReference type="InterPro" id="IPR025657">
    <property type="entry name" value="RadC_JAB"/>
</dbReference>
<dbReference type="AlphaFoldDB" id="A0A346AZN2"/>
<name>A0A346AZN2_9FIRM</name>
<dbReference type="InterPro" id="IPR001405">
    <property type="entry name" value="UPF0758"/>
</dbReference>
<dbReference type="Proteomes" id="UP000254337">
    <property type="component" value="Chromosome"/>
</dbReference>
<gene>
    <name evidence="8" type="ORF">DKB62_06995</name>
</gene>
<keyword evidence="6" id="KW-0482">Metalloprotease</keyword>
<evidence type="ECO:0000256" key="6">
    <source>
        <dbReference type="ARBA" id="ARBA00023049"/>
    </source>
</evidence>
<evidence type="ECO:0000256" key="4">
    <source>
        <dbReference type="ARBA" id="ARBA00022801"/>
    </source>
</evidence>
<reference evidence="8 9" key="1">
    <citation type="submission" date="2018-05" db="EMBL/GenBank/DDBJ databases">
        <title>Complete genome sequence of Megasphaera sp. AJH120T, isolated from the ceca of a chicken.</title>
        <authorList>
            <person name="Maki J."/>
            <person name="Looft T."/>
        </authorList>
    </citation>
    <scope>NUCLEOTIDE SEQUENCE [LARGE SCALE GENOMIC DNA]</scope>
    <source>
        <strain evidence="8 9">AJH120</strain>
    </source>
</reference>
<dbReference type="KEGG" id="meg:DKB62_06995"/>
<evidence type="ECO:0000259" key="7">
    <source>
        <dbReference type="PROSITE" id="PS50249"/>
    </source>
</evidence>
<keyword evidence="9" id="KW-1185">Reference proteome</keyword>
<dbReference type="PANTHER" id="PTHR30471:SF3">
    <property type="entry name" value="UPF0758 PROTEIN YEES-RELATED"/>
    <property type="match status" value="1"/>
</dbReference>
<dbReference type="SUPFAM" id="SSF102712">
    <property type="entry name" value="JAB1/MPN domain"/>
    <property type="match status" value="1"/>
</dbReference>
<feature type="domain" description="MPN" evidence="7">
    <location>
        <begin position="24"/>
        <end position="150"/>
    </location>
</feature>
<dbReference type="EMBL" id="CP029462">
    <property type="protein sequence ID" value="AXL21325.1"/>
    <property type="molecule type" value="Genomic_DNA"/>
</dbReference>
<dbReference type="OrthoDB" id="9804482at2"/>
<evidence type="ECO:0000313" key="8">
    <source>
        <dbReference type="EMBL" id="AXL21325.1"/>
    </source>
</evidence>
<dbReference type="RefSeq" id="WP_107196023.1">
    <property type="nucleotide sequence ID" value="NZ_CP029462.1"/>
</dbReference>
<dbReference type="GO" id="GO:0008237">
    <property type="term" value="F:metallopeptidase activity"/>
    <property type="evidence" value="ECO:0007669"/>
    <property type="project" value="UniProtKB-KW"/>
</dbReference>
<evidence type="ECO:0000256" key="1">
    <source>
        <dbReference type="ARBA" id="ARBA00010243"/>
    </source>
</evidence>
<proteinExistence type="inferred from homology"/>
<protein>
    <submittedName>
        <fullName evidence="8">DNA repair protein RadC</fullName>
    </submittedName>
</protein>
<evidence type="ECO:0000256" key="3">
    <source>
        <dbReference type="ARBA" id="ARBA00022723"/>
    </source>
</evidence>
<evidence type="ECO:0000256" key="5">
    <source>
        <dbReference type="ARBA" id="ARBA00022833"/>
    </source>
</evidence>
<dbReference type="PROSITE" id="PS50249">
    <property type="entry name" value="MPN"/>
    <property type="match status" value="1"/>
</dbReference>
<evidence type="ECO:0000256" key="2">
    <source>
        <dbReference type="ARBA" id="ARBA00022670"/>
    </source>
</evidence>
<dbReference type="PANTHER" id="PTHR30471">
    <property type="entry name" value="DNA REPAIR PROTEIN RADC"/>
    <property type="match status" value="1"/>
</dbReference>
<keyword evidence="4" id="KW-0378">Hydrolase</keyword>
<organism evidence="8 9">
    <name type="scientific">Megasphaera stantonii</name>
    <dbReference type="NCBI Taxonomy" id="2144175"/>
    <lineage>
        <taxon>Bacteria</taxon>
        <taxon>Bacillati</taxon>
        <taxon>Bacillota</taxon>
        <taxon>Negativicutes</taxon>
        <taxon>Veillonellales</taxon>
        <taxon>Veillonellaceae</taxon>
        <taxon>Megasphaera</taxon>
    </lineage>
</organism>
<comment type="similarity">
    <text evidence="1">Belongs to the UPF0758 family.</text>
</comment>
<dbReference type="InterPro" id="IPR020891">
    <property type="entry name" value="UPF0758_CS"/>
</dbReference>
<dbReference type="PROSITE" id="PS01302">
    <property type="entry name" value="UPF0758"/>
    <property type="match status" value="1"/>
</dbReference>
<dbReference type="Pfam" id="PF04002">
    <property type="entry name" value="RadC"/>
    <property type="match status" value="1"/>
</dbReference>
<dbReference type="GO" id="GO:0046872">
    <property type="term" value="F:metal ion binding"/>
    <property type="evidence" value="ECO:0007669"/>
    <property type="project" value="UniProtKB-KW"/>
</dbReference>
<keyword evidence="3" id="KW-0479">Metal-binding</keyword>
<dbReference type="CDD" id="cd08071">
    <property type="entry name" value="MPN_DUF2466"/>
    <property type="match status" value="1"/>
</dbReference>
<keyword evidence="5" id="KW-0862">Zinc</keyword>
<dbReference type="GO" id="GO:0006508">
    <property type="term" value="P:proteolysis"/>
    <property type="evidence" value="ECO:0007669"/>
    <property type="project" value="UniProtKB-KW"/>
</dbReference>
<accession>A0A346AZN2</accession>
<keyword evidence="2" id="KW-0645">Protease</keyword>
<dbReference type="Gene3D" id="3.40.140.10">
    <property type="entry name" value="Cytidine Deaminase, domain 2"/>
    <property type="match status" value="1"/>
</dbReference>
<evidence type="ECO:0000313" key="9">
    <source>
        <dbReference type="Proteomes" id="UP000254337"/>
    </source>
</evidence>
<sequence>MCRITFQRVALIKEYGKRYQFDRDICSPDKAVQVFNDVLHLNESDVERFAAIYVNNKKQLVAVHTLTIGLIDCSLVSPADVYKIALLTGANGVIVAHNHPSGDPEPSQDDLCITQRLAKAGEILGVSLLDHIVIGTNTPDWISLAEQGYI</sequence>
<dbReference type="InterPro" id="IPR037518">
    <property type="entry name" value="MPN"/>
</dbReference>